<evidence type="ECO:0000313" key="2">
    <source>
        <dbReference type="Proteomes" id="UP000287033"/>
    </source>
</evidence>
<dbReference type="EMBL" id="BEZZ01187474">
    <property type="protein sequence ID" value="GCC46491.1"/>
    <property type="molecule type" value="Genomic_DNA"/>
</dbReference>
<evidence type="ECO:0000313" key="1">
    <source>
        <dbReference type="EMBL" id="GCC46491.1"/>
    </source>
</evidence>
<organism evidence="1 2">
    <name type="scientific">Chiloscyllium punctatum</name>
    <name type="common">Brownbanded bambooshark</name>
    <name type="synonym">Hemiscyllium punctatum</name>
    <dbReference type="NCBI Taxonomy" id="137246"/>
    <lineage>
        <taxon>Eukaryota</taxon>
        <taxon>Metazoa</taxon>
        <taxon>Chordata</taxon>
        <taxon>Craniata</taxon>
        <taxon>Vertebrata</taxon>
        <taxon>Chondrichthyes</taxon>
        <taxon>Elasmobranchii</taxon>
        <taxon>Galeomorphii</taxon>
        <taxon>Galeoidea</taxon>
        <taxon>Orectolobiformes</taxon>
        <taxon>Hemiscylliidae</taxon>
        <taxon>Chiloscyllium</taxon>
    </lineage>
</organism>
<accession>A0A401TV30</accession>
<gene>
    <name evidence="1" type="ORF">chiPu_0030593</name>
</gene>
<dbReference type="Proteomes" id="UP000287033">
    <property type="component" value="Unassembled WGS sequence"/>
</dbReference>
<proteinExistence type="predicted"/>
<protein>
    <submittedName>
        <fullName evidence="1">Uncharacterized protein</fullName>
    </submittedName>
</protein>
<comment type="caution">
    <text evidence="1">The sequence shown here is derived from an EMBL/GenBank/DDBJ whole genome shotgun (WGS) entry which is preliminary data.</text>
</comment>
<name>A0A401TV30_CHIPU</name>
<feature type="non-terminal residue" evidence="1">
    <location>
        <position position="1"/>
    </location>
</feature>
<dbReference type="AlphaFoldDB" id="A0A401TV30"/>
<keyword evidence="2" id="KW-1185">Reference proteome</keyword>
<reference evidence="1 2" key="1">
    <citation type="journal article" date="2018" name="Nat. Ecol. Evol.">
        <title>Shark genomes provide insights into elasmobranch evolution and the origin of vertebrates.</title>
        <authorList>
            <person name="Hara Y"/>
            <person name="Yamaguchi K"/>
            <person name="Onimaru K"/>
            <person name="Kadota M"/>
            <person name="Koyanagi M"/>
            <person name="Keeley SD"/>
            <person name="Tatsumi K"/>
            <person name="Tanaka K"/>
            <person name="Motone F"/>
            <person name="Kageyama Y"/>
            <person name="Nozu R"/>
            <person name="Adachi N"/>
            <person name="Nishimura O"/>
            <person name="Nakagawa R"/>
            <person name="Tanegashima C"/>
            <person name="Kiyatake I"/>
            <person name="Matsumoto R"/>
            <person name="Murakumo K"/>
            <person name="Nishida K"/>
            <person name="Terakita A"/>
            <person name="Kuratani S"/>
            <person name="Sato K"/>
            <person name="Hyodo S Kuraku.S."/>
        </authorList>
    </citation>
    <scope>NUCLEOTIDE SEQUENCE [LARGE SCALE GENOMIC DNA]</scope>
</reference>
<sequence length="102" mass="10953">RRRRGVDNSRETHVGLFRNSLGRVGPTLAGTRFPEWVTPARGQAATRVGERLWARPSLRVGGLPGGSGEAGGGRLYRDAELGTGTVSITRTPFPDGLRWSAV</sequence>